<name>A0AC35GRJ8_9BILA</name>
<reference evidence="2" key="1">
    <citation type="submission" date="2022-11" db="UniProtKB">
        <authorList>
            <consortium name="WormBaseParasite"/>
        </authorList>
    </citation>
    <scope>IDENTIFICATION</scope>
</reference>
<accession>A0AC35GRJ8</accession>
<protein>
    <submittedName>
        <fullName evidence="2">Uncharacterized protein</fullName>
    </submittedName>
</protein>
<evidence type="ECO:0000313" key="2">
    <source>
        <dbReference type="WBParaSite" id="PS1159_v2.g7765.t1"/>
    </source>
</evidence>
<dbReference type="Proteomes" id="UP000887580">
    <property type="component" value="Unplaced"/>
</dbReference>
<dbReference type="WBParaSite" id="PS1159_v2.g7765.t1">
    <property type="protein sequence ID" value="PS1159_v2.g7765.t1"/>
    <property type="gene ID" value="PS1159_v2.g7765"/>
</dbReference>
<proteinExistence type="predicted"/>
<sequence>MIPILILLAFLILNCNGQILENDLTNNYNSSISIVIDSSTTEEMIRQCTCTEEEECTNEMKQQVIECLEPCWQKFGKLTHKPLKLKECFEGNRNFMGKFLDCFGQNIDGCTTSSSDTTFIPKANMSSYFQAAVIKIKNASKSFGGPLTASLRKILDTSAVFAQCVHKCFIEKNSNGFCFDRKGCQPLITDSTAKKSMQKCVKKMQWKQVAGETCDCAVNSGVKSLKNYCPILKLIQFGVNSAIPSRLNIHSFFAINLLNP</sequence>
<organism evidence="1 2">
    <name type="scientific">Panagrolaimus sp. PS1159</name>
    <dbReference type="NCBI Taxonomy" id="55785"/>
    <lineage>
        <taxon>Eukaryota</taxon>
        <taxon>Metazoa</taxon>
        <taxon>Ecdysozoa</taxon>
        <taxon>Nematoda</taxon>
        <taxon>Chromadorea</taxon>
        <taxon>Rhabditida</taxon>
        <taxon>Tylenchina</taxon>
        <taxon>Panagrolaimomorpha</taxon>
        <taxon>Panagrolaimoidea</taxon>
        <taxon>Panagrolaimidae</taxon>
        <taxon>Panagrolaimus</taxon>
    </lineage>
</organism>
<evidence type="ECO:0000313" key="1">
    <source>
        <dbReference type="Proteomes" id="UP000887580"/>
    </source>
</evidence>